<dbReference type="Proteomes" id="UP001139366">
    <property type="component" value="Unassembled WGS sequence"/>
</dbReference>
<reference evidence="1 2" key="1">
    <citation type="journal article" date="2023" name="Antonie Van Leeuwenhoek">
        <title>Flavobacterium potami sp. nov., a multi-metal resistance genes harbouring bacterium isolated from shallow river silt.</title>
        <authorList>
            <person name="Li S."/>
            <person name="Mao S."/>
            <person name="Mu W."/>
            <person name="Guo B."/>
            <person name="Li C."/>
            <person name="Zhu Q."/>
            <person name="Hou X."/>
            <person name="Zhao Y."/>
            <person name="Wei S."/>
            <person name="Liu H."/>
            <person name="Liu A."/>
        </authorList>
    </citation>
    <scope>NUCLEOTIDE SEQUENCE [LARGE SCALE GENOMIC DNA]</scope>
    <source>
        <strain evidence="1 2">17A</strain>
    </source>
</reference>
<protein>
    <submittedName>
        <fullName evidence="1">Uncharacterized protein</fullName>
    </submittedName>
</protein>
<accession>A0A9X1HC68</accession>
<keyword evidence="2" id="KW-1185">Reference proteome</keyword>
<dbReference type="EMBL" id="JAINUY010000004">
    <property type="protein sequence ID" value="MBZ4035938.1"/>
    <property type="molecule type" value="Genomic_DNA"/>
</dbReference>
<evidence type="ECO:0000313" key="1">
    <source>
        <dbReference type="EMBL" id="MBZ4035938.1"/>
    </source>
</evidence>
<dbReference type="AlphaFoldDB" id="A0A9X1HC68"/>
<gene>
    <name evidence="1" type="ORF">K6T82_14275</name>
</gene>
<evidence type="ECO:0000313" key="2">
    <source>
        <dbReference type="Proteomes" id="UP001139366"/>
    </source>
</evidence>
<sequence length="152" mass="17869">MFNSEQEMSVVFEKFLKENFGNSYMKECKGLFGIPDFVYYDKNDDKIELIAFELKLKDWKQAMKQAFRYKSFSNISYVVIPSVGVNVALKNIELFKKYNIGLAGFNSLREFEILFKPKSELPYSDNLKDKMLQSFKYSRKRSKGTKILVSQE</sequence>
<dbReference type="RefSeq" id="WP_223706861.1">
    <property type="nucleotide sequence ID" value="NZ_JAINUY010000004.1"/>
</dbReference>
<comment type="caution">
    <text evidence="1">The sequence shown here is derived from an EMBL/GenBank/DDBJ whole genome shotgun (WGS) entry which is preliminary data.</text>
</comment>
<organism evidence="1 2">
    <name type="scientific">Flavobacterium potami</name>
    <dbReference type="NCBI Taxonomy" id="2872310"/>
    <lineage>
        <taxon>Bacteria</taxon>
        <taxon>Pseudomonadati</taxon>
        <taxon>Bacteroidota</taxon>
        <taxon>Flavobacteriia</taxon>
        <taxon>Flavobacteriales</taxon>
        <taxon>Flavobacteriaceae</taxon>
        <taxon>Flavobacterium</taxon>
    </lineage>
</organism>
<name>A0A9X1HC68_9FLAO</name>
<proteinExistence type="predicted"/>